<evidence type="ECO:0000256" key="2">
    <source>
        <dbReference type="ARBA" id="ARBA00008764"/>
    </source>
</evidence>
<evidence type="ECO:0000313" key="10">
    <source>
        <dbReference type="EMBL" id="EMP40605.1"/>
    </source>
</evidence>
<evidence type="ECO:0000256" key="8">
    <source>
        <dbReference type="ARBA" id="ARBA00071396"/>
    </source>
</evidence>
<dbReference type="Proteomes" id="UP000031443">
    <property type="component" value="Unassembled WGS sequence"/>
</dbReference>
<proteinExistence type="inferred from homology"/>
<dbReference type="PANTHER" id="PTHR21004">
    <property type="entry name" value="SERINE PROTEASE-RELATED"/>
    <property type="match status" value="1"/>
</dbReference>
<dbReference type="SUPFAM" id="SSF50494">
    <property type="entry name" value="Trypsin-like serine proteases"/>
    <property type="match status" value="2"/>
</dbReference>
<dbReference type="FunFam" id="2.40.10.10:FF:000080">
    <property type="entry name" value="peroxisomal leader peptide-processing protease"/>
    <property type="match status" value="1"/>
</dbReference>
<dbReference type="Pfam" id="PF13365">
    <property type="entry name" value="Trypsin_2"/>
    <property type="match status" value="1"/>
</dbReference>
<organism evidence="10 11">
    <name type="scientific">Chelonia mydas</name>
    <name type="common">Green sea-turtle</name>
    <name type="synonym">Chelonia agassizi</name>
    <dbReference type="NCBI Taxonomy" id="8469"/>
    <lineage>
        <taxon>Eukaryota</taxon>
        <taxon>Metazoa</taxon>
        <taxon>Chordata</taxon>
        <taxon>Craniata</taxon>
        <taxon>Vertebrata</taxon>
        <taxon>Euteleostomi</taxon>
        <taxon>Archelosauria</taxon>
        <taxon>Testudinata</taxon>
        <taxon>Testudines</taxon>
        <taxon>Cryptodira</taxon>
        <taxon>Durocryptodira</taxon>
        <taxon>Americhelydia</taxon>
        <taxon>Chelonioidea</taxon>
        <taxon>Cheloniidae</taxon>
        <taxon>Chelonia</taxon>
    </lineage>
</organism>
<dbReference type="GO" id="GO:0004252">
    <property type="term" value="F:serine-type endopeptidase activity"/>
    <property type="evidence" value="ECO:0007669"/>
    <property type="project" value="InterPro"/>
</dbReference>
<dbReference type="MEROPS" id="S01.286"/>
<protein>
    <recommendedName>
        <fullName evidence="8 9">Peroxisomal leader peptide-processing protease</fullName>
        <ecNumber evidence="9">3.4.21.-</ecNumber>
    </recommendedName>
</protein>
<evidence type="ECO:0000256" key="9">
    <source>
        <dbReference type="PIRNR" id="PIRNR037989"/>
    </source>
</evidence>
<dbReference type="AlphaFoldDB" id="M7BXP1"/>
<reference evidence="11" key="1">
    <citation type="journal article" date="2013" name="Nat. Genet.">
        <title>The draft genomes of soft-shell turtle and green sea turtle yield insights into the development and evolution of the turtle-specific body plan.</title>
        <authorList>
            <person name="Wang Z."/>
            <person name="Pascual-Anaya J."/>
            <person name="Zadissa A."/>
            <person name="Li W."/>
            <person name="Niimura Y."/>
            <person name="Huang Z."/>
            <person name="Li C."/>
            <person name="White S."/>
            <person name="Xiong Z."/>
            <person name="Fang D."/>
            <person name="Wang B."/>
            <person name="Ming Y."/>
            <person name="Chen Y."/>
            <person name="Zheng Y."/>
            <person name="Kuraku S."/>
            <person name="Pignatelli M."/>
            <person name="Herrero J."/>
            <person name="Beal K."/>
            <person name="Nozawa M."/>
            <person name="Li Q."/>
            <person name="Wang J."/>
            <person name="Zhang H."/>
            <person name="Yu L."/>
            <person name="Shigenobu S."/>
            <person name="Wang J."/>
            <person name="Liu J."/>
            <person name="Flicek P."/>
            <person name="Searle S."/>
            <person name="Wang J."/>
            <person name="Kuratani S."/>
            <person name="Yin Y."/>
            <person name="Aken B."/>
            <person name="Zhang G."/>
            <person name="Irie N."/>
        </authorList>
    </citation>
    <scope>NUCLEOTIDE SEQUENCE [LARGE SCALE GENOMIC DNA]</scope>
</reference>
<keyword evidence="11" id="KW-1185">Reference proteome</keyword>
<dbReference type="Gene3D" id="2.40.10.10">
    <property type="entry name" value="Trypsin-like serine proteases"/>
    <property type="match status" value="3"/>
</dbReference>
<keyword evidence="3 9" id="KW-0645">Protease</keyword>
<dbReference type="eggNOG" id="KOG1320">
    <property type="taxonomic scope" value="Eukaryota"/>
</dbReference>
<evidence type="ECO:0000256" key="4">
    <source>
        <dbReference type="ARBA" id="ARBA00022801"/>
    </source>
</evidence>
<dbReference type="STRING" id="8469.M7BXP1"/>
<dbReference type="InterPro" id="IPR009003">
    <property type="entry name" value="Peptidase_S1_PA"/>
</dbReference>
<keyword evidence="6 9" id="KW-0576">Peroxisome</keyword>
<dbReference type="EC" id="3.4.21.-" evidence="9"/>
<accession>M7BXP1</accession>
<evidence type="ECO:0000256" key="1">
    <source>
        <dbReference type="ARBA" id="ARBA00004275"/>
    </source>
</evidence>
<sequence>MMLLTGERACCVVSASSARGNSVGTPAQGSWSCSGVLLSQSPGIVLCHGAIFSPFLLEEVTAAEQGSWSHCSVLLANSFSPDIQIQVLWPAESRSRGNGKGVLGKDLRACSPALGFNPLANQQCSPDTLRQHEAKLLMMVPCPEFQDTFSRVFTHAEQWHFCRSEDEQEHGALLDDLRYLHWFALLEIPDFNSPGIARVSCVLAESLRKGDTLFACGSPFGSFCPDIFINTLSRGIVSNLAGEGNVLILTDARCLPGTEGGGIFVFSEDGFNLVGIIVAPLCWKANEWIGLTLVCSICHILENVKSVLVGSGSSMKTWWPHVQLVTKPVGKMAVSPGPAQHLLSAVVLVECGQVWGSGVLVGSRLVLTCRHVVNEAVGVCVRVQHSPEKVCVLKGKAVFTTNDDSPYDIAVVELEESLLCFAKPVLATKFGAGEEVSVVGFGVFGQSCGPSVTSGILSAVITVDDKPVMLQTTCAIHGGSSGGALFSTNSGKLLGIVASNTKDNSVGATYPHLNYSVPITVLQPAVLEYSRTGDLHGFQELNRANDKIRLVWRLQRKTAESLVQEFFYWINLGAVLQSSKGKACKKGSTAISLQEKLCDGFASMQVAGHCTG</sequence>
<dbReference type="PANTHER" id="PTHR21004:SF0">
    <property type="entry name" value="PEROXISOMAL LEADER PEPTIDE-PROCESSING PROTEASE"/>
    <property type="match status" value="1"/>
</dbReference>
<dbReference type="InterPro" id="IPR039245">
    <property type="entry name" value="TYSND1/DEG15"/>
</dbReference>
<keyword evidence="4 9" id="KW-0378">Hydrolase</keyword>
<dbReference type="EMBL" id="KB508622">
    <property type="protein sequence ID" value="EMP40605.1"/>
    <property type="molecule type" value="Genomic_DNA"/>
</dbReference>
<comment type="PTM">
    <text evidence="9">The full-lengh TYSND1 is the active the proteolytic processing of PTS1- and PTS2-proteins and in self-cleavage, and intermolecular self-cleavage of TYSND1 down-regulates its protease activity.</text>
</comment>
<name>M7BXP1_CHEMY</name>
<dbReference type="GO" id="GO:0005782">
    <property type="term" value="C:peroxisomal matrix"/>
    <property type="evidence" value="ECO:0007669"/>
    <property type="project" value="UniProtKB-ARBA"/>
</dbReference>
<gene>
    <name evidence="10" type="ORF">UY3_02205</name>
</gene>
<dbReference type="InterPro" id="IPR043504">
    <property type="entry name" value="Peptidase_S1_PA_chymotrypsin"/>
</dbReference>
<evidence type="ECO:0000256" key="6">
    <source>
        <dbReference type="ARBA" id="ARBA00023140"/>
    </source>
</evidence>
<evidence type="ECO:0000313" key="11">
    <source>
        <dbReference type="Proteomes" id="UP000031443"/>
    </source>
</evidence>
<dbReference type="GO" id="GO:0016485">
    <property type="term" value="P:protein processing"/>
    <property type="evidence" value="ECO:0007669"/>
    <property type="project" value="InterPro"/>
</dbReference>
<evidence type="ECO:0000256" key="7">
    <source>
        <dbReference type="ARBA" id="ARBA00060175"/>
    </source>
</evidence>
<comment type="subcellular location">
    <subcellularLocation>
        <location evidence="1 9">Peroxisome</location>
    </subcellularLocation>
</comment>
<comment type="function">
    <text evidence="7 9">Peroxisomal protease that mediates both the removal of the leader peptide from proteins containing a PTS2 target sequence and processes several PTS1-containing proteins. Catalyzes the processing of PTS1-proteins involved in the peroxisomal beta-oxidation of fatty acids.</text>
</comment>
<dbReference type="GO" id="GO:0031998">
    <property type="term" value="P:regulation of fatty acid beta-oxidation"/>
    <property type="evidence" value="ECO:0007669"/>
    <property type="project" value="TreeGrafter"/>
</dbReference>
<comment type="similarity">
    <text evidence="2 9">Belongs to the peptidase S1B family.</text>
</comment>
<evidence type="ECO:0000256" key="5">
    <source>
        <dbReference type="ARBA" id="ARBA00022825"/>
    </source>
</evidence>
<evidence type="ECO:0000256" key="3">
    <source>
        <dbReference type="ARBA" id="ARBA00022670"/>
    </source>
</evidence>
<keyword evidence="5 9" id="KW-0720">Serine protease</keyword>